<reference evidence="2 3" key="1">
    <citation type="journal article" date="2018" name="Front. Plant Sci.">
        <title>Red Clover (Trifolium pratense) and Zigzag Clover (T. medium) - A Picture of Genomic Similarities and Differences.</title>
        <authorList>
            <person name="Dluhosova J."/>
            <person name="Istvanek J."/>
            <person name="Nedelnik J."/>
            <person name="Repkova J."/>
        </authorList>
    </citation>
    <scope>NUCLEOTIDE SEQUENCE [LARGE SCALE GENOMIC DNA]</scope>
    <source>
        <strain evidence="3">cv. 10/8</strain>
        <tissue evidence="2">Leaf</tissue>
    </source>
</reference>
<protein>
    <submittedName>
        <fullName evidence="2">Uncharacterized protein</fullName>
    </submittedName>
</protein>
<feature type="region of interest" description="Disordered" evidence="1">
    <location>
        <begin position="56"/>
        <end position="124"/>
    </location>
</feature>
<feature type="region of interest" description="Disordered" evidence="1">
    <location>
        <begin position="1"/>
        <end position="43"/>
    </location>
</feature>
<dbReference type="Proteomes" id="UP000265520">
    <property type="component" value="Unassembled WGS sequence"/>
</dbReference>
<feature type="compositionally biased region" description="Basic and acidic residues" evidence="1">
    <location>
        <begin position="88"/>
        <end position="117"/>
    </location>
</feature>
<evidence type="ECO:0000256" key="1">
    <source>
        <dbReference type="SAM" id="MobiDB-lite"/>
    </source>
</evidence>
<organism evidence="2 3">
    <name type="scientific">Trifolium medium</name>
    <dbReference type="NCBI Taxonomy" id="97028"/>
    <lineage>
        <taxon>Eukaryota</taxon>
        <taxon>Viridiplantae</taxon>
        <taxon>Streptophyta</taxon>
        <taxon>Embryophyta</taxon>
        <taxon>Tracheophyta</taxon>
        <taxon>Spermatophyta</taxon>
        <taxon>Magnoliopsida</taxon>
        <taxon>eudicotyledons</taxon>
        <taxon>Gunneridae</taxon>
        <taxon>Pentapetalae</taxon>
        <taxon>rosids</taxon>
        <taxon>fabids</taxon>
        <taxon>Fabales</taxon>
        <taxon>Fabaceae</taxon>
        <taxon>Papilionoideae</taxon>
        <taxon>50 kb inversion clade</taxon>
        <taxon>NPAAA clade</taxon>
        <taxon>Hologalegina</taxon>
        <taxon>IRL clade</taxon>
        <taxon>Trifolieae</taxon>
        <taxon>Trifolium</taxon>
    </lineage>
</organism>
<evidence type="ECO:0000313" key="2">
    <source>
        <dbReference type="EMBL" id="MCI25053.1"/>
    </source>
</evidence>
<accession>A0A392QKV9</accession>
<feature type="compositionally biased region" description="Basic and acidic residues" evidence="1">
    <location>
        <begin position="20"/>
        <end position="43"/>
    </location>
</feature>
<proteinExistence type="predicted"/>
<comment type="caution">
    <text evidence="2">The sequence shown here is derived from an EMBL/GenBank/DDBJ whole genome shotgun (WGS) entry which is preliminary data.</text>
</comment>
<name>A0A392QKV9_9FABA</name>
<dbReference type="EMBL" id="LXQA010145048">
    <property type="protein sequence ID" value="MCI25053.1"/>
    <property type="molecule type" value="Genomic_DNA"/>
</dbReference>
<sequence>MVPPTPNVDLYKPRKRKRTEKSSKEEPKRKEIKKENVDTSGKEKVEVVVAEKVEVVVAEEGKKEDKKRKSTGIKIDEGRAKRKHDKRSKKDDSSTESDDKTLDQKLKQKTSEAYAKEMHKKFSK</sequence>
<feature type="non-terminal residue" evidence="2">
    <location>
        <position position="124"/>
    </location>
</feature>
<dbReference type="AlphaFoldDB" id="A0A392QKV9"/>
<evidence type="ECO:0000313" key="3">
    <source>
        <dbReference type="Proteomes" id="UP000265520"/>
    </source>
</evidence>
<keyword evidence="3" id="KW-1185">Reference proteome</keyword>